<evidence type="ECO:0000256" key="3">
    <source>
        <dbReference type="ARBA" id="ARBA00022490"/>
    </source>
</evidence>
<evidence type="ECO:0000259" key="4">
    <source>
        <dbReference type="Pfam" id="PF04112"/>
    </source>
</evidence>
<dbReference type="AlphaFoldDB" id="A0A9P8E5D6"/>
<dbReference type="InterPro" id="IPR057982">
    <property type="entry name" value="TPR_NAA35"/>
</dbReference>
<feature type="non-terminal residue" evidence="6">
    <location>
        <position position="764"/>
    </location>
</feature>
<evidence type="ECO:0000313" key="6">
    <source>
        <dbReference type="EMBL" id="KAG9681025.1"/>
    </source>
</evidence>
<dbReference type="InterPro" id="IPR007244">
    <property type="entry name" value="Naa35_N"/>
</dbReference>
<gene>
    <name evidence="6" type="ORF">KCU76_g14768</name>
</gene>
<dbReference type="Pfam" id="PF04112">
    <property type="entry name" value="Mak10"/>
    <property type="match status" value="1"/>
</dbReference>
<dbReference type="OrthoDB" id="269405at2759"/>
<comment type="subcellular location">
    <subcellularLocation>
        <location evidence="1">Cytoplasm</location>
    </subcellularLocation>
</comment>
<evidence type="ECO:0000256" key="2">
    <source>
        <dbReference type="ARBA" id="ARBA00006289"/>
    </source>
</evidence>
<evidence type="ECO:0000313" key="7">
    <source>
        <dbReference type="Proteomes" id="UP000779574"/>
    </source>
</evidence>
<feature type="domain" description="NAA35-like TPR repeats" evidence="5">
    <location>
        <begin position="346"/>
        <end position="654"/>
    </location>
</feature>
<evidence type="ECO:0000259" key="5">
    <source>
        <dbReference type="Pfam" id="PF25789"/>
    </source>
</evidence>
<organism evidence="6 7">
    <name type="scientific">Aureobasidium melanogenum</name>
    <name type="common">Aureobasidium pullulans var. melanogenum</name>
    <dbReference type="NCBI Taxonomy" id="46634"/>
    <lineage>
        <taxon>Eukaryota</taxon>
        <taxon>Fungi</taxon>
        <taxon>Dikarya</taxon>
        <taxon>Ascomycota</taxon>
        <taxon>Pezizomycotina</taxon>
        <taxon>Dothideomycetes</taxon>
        <taxon>Dothideomycetidae</taxon>
        <taxon>Dothideales</taxon>
        <taxon>Saccotheciaceae</taxon>
        <taxon>Aureobasidium</taxon>
    </lineage>
</organism>
<evidence type="ECO:0000256" key="1">
    <source>
        <dbReference type="ARBA" id="ARBA00004496"/>
    </source>
</evidence>
<proteinExistence type="inferred from homology"/>
<dbReference type="EMBL" id="JAHFXF010000918">
    <property type="protein sequence ID" value="KAG9681025.1"/>
    <property type="molecule type" value="Genomic_DNA"/>
</dbReference>
<reference evidence="6" key="1">
    <citation type="journal article" date="2021" name="J Fungi (Basel)">
        <title>Virulence traits and population genomics of the black yeast Aureobasidium melanogenum.</title>
        <authorList>
            <person name="Cernosa A."/>
            <person name="Sun X."/>
            <person name="Gostincar C."/>
            <person name="Fang C."/>
            <person name="Gunde-Cimerman N."/>
            <person name="Song Z."/>
        </authorList>
    </citation>
    <scope>NUCLEOTIDE SEQUENCE</scope>
    <source>
        <strain evidence="6">EXF-9911</strain>
    </source>
</reference>
<feature type="domain" description="NAA35-like N-terminal" evidence="4">
    <location>
        <begin position="59"/>
        <end position="222"/>
    </location>
</feature>
<dbReference type="GO" id="GO:0031417">
    <property type="term" value="C:NatC complex"/>
    <property type="evidence" value="ECO:0007669"/>
    <property type="project" value="InterPro"/>
</dbReference>
<accession>A0A9P8E5D6</accession>
<keyword evidence="3" id="KW-0963">Cytoplasm</keyword>
<comment type="caution">
    <text evidence="6">The sequence shown here is derived from an EMBL/GenBank/DDBJ whole genome shotgun (WGS) entry which is preliminary data.</text>
</comment>
<dbReference type="InterPro" id="IPR057983">
    <property type="entry name" value="NAA35-like_N"/>
</dbReference>
<dbReference type="Proteomes" id="UP000779574">
    <property type="component" value="Unassembled WGS sequence"/>
</dbReference>
<protein>
    <submittedName>
        <fullName evidence="6">Mak10-domain-containing protein</fullName>
    </submittedName>
</protein>
<dbReference type="PANTHER" id="PTHR21373">
    <property type="entry name" value="GLUCOSE REPRESSIBLE PROTEIN MAK10"/>
    <property type="match status" value="1"/>
</dbReference>
<dbReference type="Pfam" id="PF25789">
    <property type="entry name" value="TPR_NAA35"/>
    <property type="match status" value="1"/>
</dbReference>
<name>A0A9P8E5D6_AURME</name>
<comment type="similarity">
    <text evidence="2">Belongs to the MAK10 family.</text>
</comment>
<sequence>MQPDITRLSLGTGDVQPATMSSVYNGGATARSSQYTQRQMVVRDITKAFSDASAELRQGQLVKDDFFTLFEAVGALEIMDPKMDSGLLIPDKDAAVDNFDPLQNMLPEEIIGVMDQLLSFEMAWHQGYALSQTLFTSLHMYSLLTPYYRPLNAIVFNPKRTSPEQPDSLISSVLRAFCLGIIKSCDAVVQEITSEHYYEEEDFVTQTFTQYMLNDVTHEDVIDELHNALDVLKTQDVSQDIKEALQQRLQLRIHLLEALEPLSLVEVVDKTEMWKAVLGAVNRVNETAKLGKARPDFFSERVQRHLASNTPPTPMIKTSWEEAYPRFTRMAEDNIEAHRFASINNPSPLNVTRFAWDFSNRTPQPSTYSRSILQGLLFKGQKLLSKTPHLSLLLEDIRSLTMSGDPLLNPANWEVELPTDARYLSSRIIDEFMAKALDEYINIPRMILQNRCRMRRTFCQSVGVLDGLQAEAETADAELHTLFPTPSSAIEKFYPLAAWTYFHKLRVMEWSLQLGFELEVYQDAEMAYLYRFLGFVAAIRAEHLQHIDLFLHLRSRKFKKHGQREMAEQVASSQASLAFHTAQASVTAEFASALASVYAVLEALKLVSQLNAAELYSTDNRRHELRLKPYLPIGTPSLPSADDISSATTLTPISSFASVFSTISSRLSSAKTALGVWKSASPGIGAYKGCESAFKAEVQGVLGSIVATGLTVALLKKTVEECGIKTVGDVKGEKEEMLKKKLKVEVVAEKKYSSFWAVPKVGGV</sequence>
<dbReference type="PANTHER" id="PTHR21373:SF0">
    <property type="entry name" value="N-ALPHA-ACETYLTRANSFERASE 35, NATC AUXILIARY SUBUNIT"/>
    <property type="match status" value="1"/>
</dbReference>
<reference evidence="6" key="2">
    <citation type="submission" date="2021-08" db="EMBL/GenBank/DDBJ databases">
        <authorList>
            <person name="Gostincar C."/>
            <person name="Sun X."/>
            <person name="Song Z."/>
            <person name="Gunde-Cimerman N."/>
        </authorList>
    </citation>
    <scope>NUCLEOTIDE SEQUENCE</scope>
    <source>
        <strain evidence="6">EXF-9911</strain>
    </source>
</reference>